<accession>A0A7X2PD68</accession>
<evidence type="ECO:0000313" key="1">
    <source>
        <dbReference type="EMBL" id="MSU06587.1"/>
    </source>
</evidence>
<organism evidence="1 2">
    <name type="scientific">Bullifex porci</name>
    <dbReference type="NCBI Taxonomy" id="2606638"/>
    <lineage>
        <taxon>Bacteria</taxon>
        <taxon>Pseudomonadati</taxon>
        <taxon>Spirochaetota</taxon>
        <taxon>Spirochaetia</taxon>
        <taxon>Spirochaetales</taxon>
        <taxon>Spirochaetaceae</taxon>
        <taxon>Bullifex</taxon>
    </lineage>
</organism>
<dbReference type="AlphaFoldDB" id="A0A7X2PD68"/>
<comment type="caution">
    <text evidence="1">The sequence shown here is derived from an EMBL/GenBank/DDBJ whole genome shotgun (WGS) entry which is preliminary data.</text>
</comment>
<reference evidence="1 2" key="1">
    <citation type="submission" date="2019-08" db="EMBL/GenBank/DDBJ databases">
        <title>In-depth cultivation of the pig gut microbiome towards novel bacterial diversity and tailored functional studies.</title>
        <authorList>
            <person name="Wylensek D."/>
            <person name="Hitch T.C.A."/>
            <person name="Clavel T."/>
        </authorList>
    </citation>
    <scope>NUCLEOTIDE SEQUENCE [LARGE SCALE GENOMIC DNA]</scope>
    <source>
        <strain evidence="1 2">NM-380-WT-3C1</strain>
    </source>
</reference>
<proteinExistence type="predicted"/>
<evidence type="ECO:0000313" key="2">
    <source>
        <dbReference type="Proteomes" id="UP000460549"/>
    </source>
</evidence>
<name>A0A7X2PD68_9SPIO</name>
<keyword evidence="2" id="KW-1185">Reference proteome</keyword>
<dbReference type="RefSeq" id="WP_154425558.1">
    <property type="nucleotide sequence ID" value="NZ_JAQYGB010000006.1"/>
</dbReference>
<protein>
    <submittedName>
        <fullName evidence="1">Uncharacterized protein</fullName>
    </submittedName>
</protein>
<dbReference type="Proteomes" id="UP000460549">
    <property type="component" value="Unassembled WGS sequence"/>
</dbReference>
<gene>
    <name evidence="1" type="ORF">FYJ80_07335</name>
</gene>
<sequence>MKRTLVLLILTLFLTPIFASYGIDRDIGMLCDIEQNSNESRVLEFFFSEFSLSSLESFVVPSFQKSFSMQYGERLAKILPLNEALLSLKDGTLTIKDRTKSVIIDVFYDNSGLITSINIR</sequence>
<dbReference type="EMBL" id="VUNN01000013">
    <property type="protein sequence ID" value="MSU06587.1"/>
    <property type="molecule type" value="Genomic_DNA"/>
</dbReference>